<accession>A0A1V1HZS8</accession>
<evidence type="ECO:0000313" key="2">
    <source>
        <dbReference type="Proteomes" id="UP000245622"/>
    </source>
</evidence>
<sequence length="175" mass="19640">METNNIVSSGRIGAHTALYKEGTGEAIVSSSWSYNNAAKKIHTVSVSKQSPVAGNYRAKGTMKSYDESNGTYIGTSLNPSGYISYKSMNLNISNEELKERITMYETKDMIAAEGMNGNYGYISLEDMGVYENPSSPEEALRLQEERIRKYGEYREINVYDNDGKTVVDKFRVYNM</sequence>
<dbReference type="RefSeq" id="WP_180703187.1">
    <property type="nucleotide sequence ID" value="NZ_LN555523.1"/>
</dbReference>
<proteinExistence type="predicted"/>
<dbReference type="GeneID" id="82204904"/>
<dbReference type="EMBL" id="LN555523">
    <property type="protein sequence ID" value="CED93476.1"/>
    <property type="molecule type" value="Genomic_DNA"/>
</dbReference>
<dbReference type="KEGG" id="ril:CRIB_724"/>
<evidence type="ECO:0000313" key="1">
    <source>
        <dbReference type="EMBL" id="CED93476.1"/>
    </source>
</evidence>
<gene>
    <name evidence="1" type="ORF">CRIB_724</name>
</gene>
<name>A0A1V1HZS8_9FIRM</name>
<reference evidence="1 2" key="1">
    <citation type="submission" date="2014-04" db="EMBL/GenBank/DDBJ databases">
        <authorList>
            <person name="Hornung B.V."/>
        </authorList>
    </citation>
    <scope>NUCLEOTIDE SEQUENCE [LARGE SCALE GENOMIC DNA]</scope>
    <source>
        <strain evidence="1 2">CRIB</strain>
    </source>
</reference>
<dbReference type="Proteomes" id="UP000245622">
    <property type="component" value="Chromosome 1"/>
</dbReference>
<protein>
    <submittedName>
        <fullName evidence="1">Uncharacterized protein</fullName>
    </submittedName>
</protein>
<dbReference type="AlphaFoldDB" id="A0A1V1HZS8"/>
<organism evidence="1 2">
    <name type="scientific">Romboutsia ilealis</name>
    <dbReference type="NCBI Taxonomy" id="1115758"/>
    <lineage>
        <taxon>Bacteria</taxon>
        <taxon>Bacillati</taxon>
        <taxon>Bacillota</taxon>
        <taxon>Clostridia</taxon>
        <taxon>Peptostreptococcales</taxon>
        <taxon>Peptostreptococcaceae</taxon>
        <taxon>Romboutsia</taxon>
    </lineage>
</organism>
<keyword evidence="2" id="KW-1185">Reference proteome</keyword>